<dbReference type="Gene3D" id="2.60.40.1120">
    <property type="entry name" value="Carboxypeptidase-like, regulatory domain"/>
    <property type="match status" value="1"/>
</dbReference>
<dbReference type="AlphaFoldDB" id="A0A250IBT7"/>
<dbReference type="Proteomes" id="UP000217289">
    <property type="component" value="Chromosome"/>
</dbReference>
<dbReference type="OrthoDB" id="5379261at2"/>
<dbReference type="EMBL" id="CP022163">
    <property type="protein sequence ID" value="ATB29324.1"/>
    <property type="molecule type" value="Genomic_DNA"/>
</dbReference>
<keyword evidence="2" id="KW-1185">Reference proteome</keyword>
<dbReference type="RefSeq" id="WP_095977900.1">
    <property type="nucleotide sequence ID" value="NZ_CP022163.1"/>
</dbReference>
<proteinExistence type="predicted"/>
<evidence type="ECO:0000313" key="2">
    <source>
        <dbReference type="Proteomes" id="UP000217289"/>
    </source>
</evidence>
<organism evidence="1 2">
    <name type="scientific">Melittangium boletus DSM 14713</name>
    <dbReference type="NCBI Taxonomy" id="1294270"/>
    <lineage>
        <taxon>Bacteria</taxon>
        <taxon>Pseudomonadati</taxon>
        <taxon>Myxococcota</taxon>
        <taxon>Myxococcia</taxon>
        <taxon>Myxococcales</taxon>
        <taxon>Cystobacterineae</taxon>
        <taxon>Archangiaceae</taxon>
        <taxon>Melittangium</taxon>
    </lineage>
</organism>
<accession>A0A250IBT7</accession>
<evidence type="ECO:0008006" key="3">
    <source>
        <dbReference type="Google" id="ProtNLM"/>
    </source>
</evidence>
<protein>
    <recommendedName>
        <fullName evidence="3">Carboxypeptidase regulatory-like domain-containing protein</fullName>
    </recommendedName>
</protein>
<gene>
    <name evidence="1" type="ORF">MEBOL_002773</name>
</gene>
<dbReference type="InterPro" id="IPR008969">
    <property type="entry name" value="CarboxyPept-like_regulatory"/>
</dbReference>
<dbReference type="PROSITE" id="PS51257">
    <property type="entry name" value="PROKAR_LIPOPROTEIN"/>
    <property type="match status" value="1"/>
</dbReference>
<dbReference type="KEGG" id="mbd:MEBOL_002773"/>
<dbReference type="SUPFAM" id="SSF49464">
    <property type="entry name" value="Carboxypeptidase regulatory domain-like"/>
    <property type="match status" value="1"/>
</dbReference>
<sequence length="443" mass="45463">MKTPALLLVPALLGLACGEGMPQSPVAEELRTETAAAAAAVFSGLVRDSTGAPVVGARVTVNGVVVVTNSAGAYSVSVVDSRKGYVFDIRKDGYGPVNEFKTAGQLGQNHVLARAFSVKFDAQKETVVQDPSSGIRVLVPAGSLGSATGVPATGPVTFSVVAHGPNTMLGDWTARNAAGAPVALETVGAMTLSAVDANGNTLTLLPGRILDVRLPVPAAIGGTMPACVLNGTCRTVMWRFDPKTGLWNEPGASAVTAQFSPAGTSLKIIGIRRGNTIDPADGLGSWNADIEHTNPACTIIEFVNIPLSCYNPPPAASVEPGIELGFEQMTSGGTPFSKSQAVRSSASFVVLYNLRGNTAVDLSAEFPPGAPAWCAGNLSITSTPGAAAGYPQYWSTGGRTRFNSGTLTFVGYPKNSAGNIITQADVAAGDHPCGSHVYLQTHP</sequence>
<evidence type="ECO:0000313" key="1">
    <source>
        <dbReference type="EMBL" id="ATB29324.1"/>
    </source>
</evidence>
<name>A0A250IBT7_9BACT</name>
<reference evidence="1 2" key="1">
    <citation type="submission" date="2017-06" db="EMBL/GenBank/DDBJ databases">
        <authorList>
            <person name="Kim H.J."/>
            <person name="Triplett B.A."/>
        </authorList>
    </citation>
    <scope>NUCLEOTIDE SEQUENCE [LARGE SCALE GENOMIC DNA]</scope>
    <source>
        <strain evidence="1 2">DSM 14713</strain>
    </source>
</reference>